<evidence type="ECO:0000256" key="13">
    <source>
        <dbReference type="SAM" id="MobiDB-lite"/>
    </source>
</evidence>
<dbReference type="Pfam" id="PF00084">
    <property type="entry name" value="Sushi"/>
    <property type="match status" value="4"/>
</dbReference>
<dbReference type="Gene3D" id="2.10.70.10">
    <property type="entry name" value="Complement Module, domain 1"/>
    <property type="match status" value="4"/>
</dbReference>
<accession>A0A8C3WEV7</accession>
<organism evidence="17 18">
    <name type="scientific">Catagonus wagneri</name>
    <name type="common">Chacoan peccary</name>
    <dbReference type="NCBI Taxonomy" id="51154"/>
    <lineage>
        <taxon>Eukaryota</taxon>
        <taxon>Metazoa</taxon>
        <taxon>Chordata</taxon>
        <taxon>Craniata</taxon>
        <taxon>Vertebrata</taxon>
        <taxon>Euteleostomi</taxon>
        <taxon>Mammalia</taxon>
        <taxon>Eutheria</taxon>
        <taxon>Laurasiatheria</taxon>
        <taxon>Artiodactyla</taxon>
        <taxon>Suina</taxon>
        <taxon>Tayassuidae</taxon>
        <taxon>Catagonus</taxon>
    </lineage>
</organism>
<dbReference type="FunFam" id="2.10.70.10:FF:000014">
    <property type="entry name" value="Membrane cofactor protein"/>
    <property type="match status" value="1"/>
</dbReference>
<dbReference type="Ensembl" id="ENSCWAT00000016826.1">
    <property type="protein sequence ID" value="ENSCWAP00000015506.1"/>
    <property type="gene ID" value="ENSCWAG00000012056.1"/>
</dbReference>
<dbReference type="CDD" id="cd00033">
    <property type="entry name" value="CCP"/>
    <property type="match status" value="4"/>
</dbReference>
<evidence type="ECO:0000256" key="12">
    <source>
        <dbReference type="PROSITE-ProRule" id="PRU00302"/>
    </source>
</evidence>
<dbReference type="AlphaFoldDB" id="A0A8C3WEV7"/>
<dbReference type="FunFam" id="2.10.70.10:FF:000042">
    <property type="entry name" value="Membrane cofactor protein"/>
    <property type="match status" value="1"/>
</dbReference>
<dbReference type="InterPro" id="IPR017341">
    <property type="entry name" value="CD46"/>
</dbReference>
<comment type="caution">
    <text evidence="12">Lacks conserved residue(s) required for the propagation of feature annotation.</text>
</comment>
<dbReference type="GO" id="GO:0007338">
    <property type="term" value="P:single fertilization"/>
    <property type="evidence" value="ECO:0007669"/>
    <property type="project" value="UniProtKB-UniRule"/>
</dbReference>
<evidence type="ECO:0000256" key="2">
    <source>
        <dbReference type="ARBA" id="ARBA00017517"/>
    </source>
</evidence>
<evidence type="ECO:0000256" key="15">
    <source>
        <dbReference type="SAM" id="SignalP"/>
    </source>
</evidence>
<evidence type="ECO:0000259" key="16">
    <source>
        <dbReference type="PROSITE" id="PS50923"/>
    </source>
</evidence>
<evidence type="ECO:0000313" key="17">
    <source>
        <dbReference type="Ensembl" id="ENSCWAP00000015506.1"/>
    </source>
</evidence>
<feature type="compositionally biased region" description="Basic and acidic residues" evidence="13">
    <location>
        <begin position="370"/>
        <end position="382"/>
    </location>
</feature>
<feature type="domain" description="Sushi" evidence="16">
    <location>
        <begin position="234"/>
        <end position="293"/>
    </location>
</feature>
<evidence type="ECO:0000256" key="14">
    <source>
        <dbReference type="SAM" id="Phobius"/>
    </source>
</evidence>
<comment type="subunit">
    <text evidence="10">Interacts with C3b. Interacts with C4b. Interacts with moesin/MSN.</text>
</comment>
<evidence type="ECO:0000256" key="7">
    <source>
        <dbReference type="ARBA" id="ARBA00023157"/>
    </source>
</evidence>
<keyword evidence="4 15" id="KW-0732">Signal</keyword>
<feature type="compositionally biased region" description="Low complexity" evidence="13">
    <location>
        <begin position="304"/>
        <end position="320"/>
    </location>
</feature>
<feature type="transmembrane region" description="Helical" evidence="14">
    <location>
        <begin position="326"/>
        <end position="353"/>
    </location>
</feature>
<dbReference type="FunFam" id="2.10.70.10:FF:000055">
    <property type="entry name" value="Complement decay-accelerating factor, GPI-anchored"/>
    <property type="match status" value="1"/>
</dbReference>
<keyword evidence="8" id="KW-0325">Glycoprotein</keyword>
<evidence type="ECO:0000256" key="11">
    <source>
        <dbReference type="PIRNR" id="PIRNR037971"/>
    </source>
</evidence>
<feature type="disulfide bond" evidence="12">
    <location>
        <begin position="264"/>
        <end position="291"/>
    </location>
</feature>
<dbReference type="InterPro" id="IPR050350">
    <property type="entry name" value="Compl-Cell_Adhes-Reg"/>
</dbReference>
<feature type="domain" description="Sushi" evidence="16">
    <location>
        <begin position="105"/>
        <end position="167"/>
    </location>
</feature>
<reference evidence="17" key="2">
    <citation type="submission" date="2025-09" db="UniProtKB">
        <authorList>
            <consortium name="Ensembl"/>
        </authorList>
    </citation>
    <scope>IDENTIFICATION</scope>
</reference>
<dbReference type="PANTHER" id="PTHR19325:SF521">
    <property type="entry name" value="MEMBRANE COFACTOR PROTEIN"/>
    <property type="match status" value="1"/>
</dbReference>
<evidence type="ECO:0000256" key="5">
    <source>
        <dbReference type="ARBA" id="ARBA00022737"/>
    </source>
</evidence>
<dbReference type="GO" id="GO:0002079">
    <property type="term" value="C:inner acrosomal membrane"/>
    <property type="evidence" value="ECO:0007669"/>
    <property type="project" value="UniProtKB-SubCell"/>
</dbReference>
<dbReference type="InterPro" id="IPR000436">
    <property type="entry name" value="Sushi_SCR_CCP_dom"/>
</dbReference>
<dbReference type="GeneTree" id="ENSGT00940000161381"/>
<evidence type="ECO:0000256" key="1">
    <source>
        <dbReference type="ARBA" id="ARBA00004167"/>
    </source>
</evidence>
<keyword evidence="14" id="KW-0812">Transmembrane</keyword>
<keyword evidence="14" id="KW-1133">Transmembrane helix</keyword>
<feature type="domain" description="Sushi" evidence="16">
    <location>
        <begin position="41"/>
        <end position="104"/>
    </location>
</feature>
<evidence type="ECO:0000256" key="9">
    <source>
        <dbReference type="ARBA" id="ARBA00023279"/>
    </source>
</evidence>
<dbReference type="SUPFAM" id="SSF57535">
    <property type="entry name" value="Complement control module/SCR domain"/>
    <property type="match status" value="4"/>
</dbReference>
<dbReference type="Proteomes" id="UP000694540">
    <property type="component" value="Unplaced"/>
</dbReference>
<dbReference type="InterPro" id="IPR035976">
    <property type="entry name" value="Sushi/SCR/CCP_sf"/>
</dbReference>
<keyword evidence="3 12" id="KW-0768">Sushi</keyword>
<keyword evidence="18" id="KW-1185">Reference proteome</keyword>
<keyword evidence="9 11" id="KW-0278">Fertilization</keyword>
<sequence length="389" mass="41555">MMAFCAVRKALPCRPESPFSSRCRVGILSVALVLLLPVSSDTCGEPPRFESMMLQGALKPSYSPGDLVEYECRLGFQPIVPALPTSSVCLDNNTWSSLQEACKRRACTTLADPSNGQVNYLNGDTLYGSQAKYTCNTGFYIIGEDVVRCEASENGVAWSDPPPICEKILCKPPGEIANGRHTNSHKDVFEYGEVVTYSCLPSTGQDEFSLVGESSLFCVGKDKWSSDPPECKVVKCVFPVVSDGTIESGFGTKFYYKAEVTFKCNEGFTLHGSNTVTCGANSMWEPELPKCIKDSKPTHPPTAPGSSSPGRPSPSDESPPQDAESLGGGIITAIVLAVIAGVIVVGGALYCFLSKSKKGKTETSASYSAYHDKAASPAEQRDLATSTNP</sequence>
<reference evidence="17" key="1">
    <citation type="submission" date="2025-08" db="UniProtKB">
        <authorList>
            <consortium name="Ensembl"/>
        </authorList>
    </citation>
    <scope>IDENTIFICATION</scope>
</reference>
<comment type="function">
    <text evidence="11">Acts as a cofactor for complement factor I, a serine protease which protects autologous cells against complement-mediated injury by cleaving C3b and C4b deposited on host tissue. May be involved in the fusion of the spermatozoa with the oocyte during fertilization.</text>
</comment>
<keyword evidence="5" id="KW-0677">Repeat</keyword>
<evidence type="ECO:0000256" key="8">
    <source>
        <dbReference type="ARBA" id="ARBA00023180"/>
    </source>
</evidence>
<evidence type="ECO:0000256" key="10">
    <source>
        <dbReference type="ARBA" id="ARBA00047055"/>
    </source>
</evidence>
<dbReference type="GO" id="GO:0009986">
    <property type="term" value="C:cell surface"/>
    <property type="evidence" value="ECO:0007669"/>
    <property type="project" value="InterPro"/>
</dbReference>
<feature type="region of interest" description="Disordered" evidence="13">
    <location>
        <begin position="289"/>
        <end position="324"/>
    </location>
</feature>
<keyword evidence="6 11" id="KW-0472">Membrane</keyword>
<feature type="region of interest" description="Disordered" evidence="13">
    <location>
        <begin position="359"/>
        <end position="389"/>
    </location>
</feature>
<proteinExistence type="predicted"/>
<name>A0A8C3WEV7_9CETA</name>
<evidence type="ECO:0000256" key="4">
    <source>
        <dbReference type="ARBA" id="ARBA00022729"/>
    </source>
</evidence>
<feature type="chain" id="PRO_5034495724" description="Membrane cofactor protein" evidence="15">
    <location>
        <begin position="41"/>
        <end position="389"/>
    </location>
</feature>
<keyword evidence="7 12" id="KW-1015">Disulfide bond</keyword>
<protein>
    <recommendedName>
        <fullName evidence="2 11">Membrane cofactor protein</fullName>
    </recommendedName>
</protein>
<dbReference type="PIRSF" id="PIRSF037971">
    <property type="entry name" value="TLX_CD46"/>
    <property type="match status" value="1"/>
</dbReference>
<evidence type="ECO:0000313" key="18">
    <source>
        <dbReference type="Proteomes" id="UP000694540"/>
    </source>
</evidence>
<feature type="signal peptide" evidence="15">
    <location>
        <begin position="1"/>
        <end position="40"/>
    </location>
</feature>
<dbReference type="PANTHER" id="PTHR19325">
    <property type="entry name" value="COMPLEMENT COMPONENT-RELATED SUSHI DOMAIN-CONTAINING"/>
    <property type="match status" value="1"/>
</dbReference>
<comment type="subcellular location">
    <subcellularLocation>
        <location evidence="11">Cytoplasmic vesicle</location>
        <location evidence="11">Secretory vesicle</location>
        <location evidence="11">Acrosome inner membrane</location>
    </subcellularLocation>
    <subcellularLocation>
        <location evidence="1">Membrane</location>
        <topology evidence="1">Single-pass membrane protein</topology>
    </subcellularLocation>
</comment>
<dbReference type="SMART" id="SM00032">
    <property type="entry name" value="CCP"/>
    <property type="match status" value="4"/>
</dbReference>
<evidence type="ECO:0000256" key="3">
    <source>
        <dbReference type="ARBA" id="ARBA00022659"/>
    </source>
</evidence>
<feature type="domain" description="Sushi" evidence="16">
    <location>
        <begin position="168"/>
        <end position="233"/>
    </location>
</feature>
<evidence type="ECO:0000256" key="6">
    <source>
        <dbReference type="ARBA" id="ARBA00023136"/>
    </source>
</evidence>
<dbReference type="PROSITE" id="PS50923">
    <property type="entry name" value="SUSHI"/>
    <property type="match status" value="4"/>
</dbReference>